<keyword evidence="7 8" id="KW-0464">Manganese</keyword>
<dbReference type="HAMAP" id="MF_01521">
    <property type="entry name" value="MntP_pump"/>
    <property type="match status" value="1"/>
</dbReference>
<evidence type="ECO:0000256" key="1">
    <source>
        <dbReference type="ARBA" id="ARBA00022448"/>
    </source>
</evidence>
<keyword evidence="6 8" id="KW-0472">Membrane</keyword>
<name>A0A934WUE6_9FIRM</name>
<keyword evidence="3 8" id="KW-0812">Transmembrane</keyword>
<feature type="transmembrane region" description="Helical" evidence="8">
    <location>
        <begin position="73"/>
        <end position="91"/>
    </location>
</feature>
<evidence type="ECO:0000256" key="6">
    <source>
        <dbReference type="ARBA" id="ARBA00023136"/>
    </source>
</evidence>
<keyword evidence="2 8" id="KW-1003">Cell membrane</keyword>
<dbReference type="AlphaFoldDB" id="A0A934WUE6"/>
<evidence type="ECO:0000313" key="9">
    <source>
        <dbReference type="EMBL" id="MBK6090116.1"/>
    </source>
</evidence>
<feature type="transmembrane region" description="Helical" evidence="8">
    <location>
        <begin position="40"/>
        <end position="67"/>
    </location>
</feature>
<reference evidence="9" key="1">
    <citation type="submission" date="2021-01" db="EMBL/GenBank/DDBJ databases">
        <title>Genome public.</title>
        <authorList>
            <person name="Liu C."/>
            <person name="Sun Q."/>
        </authorList>
    </citation>
    <scope>NUCLEOTIDE SEQUENCE</scope>
    <source>
        <strain evidence="9">M6</strain>
    </source>
</reference>
<dbReference type="GO" id="GO:0005886">
    <property type="term" value="C:plasma membrane"/>
    <property type="evidence" value="ECO:0007669"/>
    <property type="project" value="UniProtKB-SubCell"/>
</dbReference>
<evidence type="ECO:0000256" key="7">
    <source>
        <dbReference type="ARBA" id="ARBA00023211"/>
    </source>
</evidence>
<keyword evidence="1 8" id="KW-0813">Transport</keyword>
<dbReference type="Pfam" id="PF02659">
    <property type="entry name" value="Mntp"/>
    <property type="match status" value="1"/>
</dbReference>
<organism evidence="9 10">
    <name type="scientific">Ruminococcus difficilis</name>
    <dbReference type="NCBI Taxonomy" id="2763069"/>
    <lineage>
        <taxon>Bacteria</taxon>
        <taxon>Bacillati</taxon>
        <taxon>Bacillota</taxon>
        <taxon>Clostridia</taxon>
        <taxon>Eubacteriales</taxon>
        <taxon>Oscillospiraceae</taxon>
        <taxon>Ruminococcus</taxon>
    </lineage>
</organism>
<comment type="subcellular location">
    <subcellularLocation>
        <location evidence="8">Cell membrane</location>
        <topology evidence="8">Multi-pass membrane protein</topology>
    </subcellularLocation>
</comment>
<feature type="transmembrane region" description="Helical" evidence="8">
    <location>
        <begin position="111"/>
        <end position="131"/>
    </location>
</feature>
<comment type="caution">
    <text evidence="9">The sequence shown here is derived from an EMBL/GenBank/DDBJ whole genome shotgun (WGS) entry which is preliminary data.</text>
</comment>
<accession>A0A934WUE6</accession>
<dbReference type="Proteomes" id="UP000633365">
    <property type="component" value="Unassembled WGS sequence"/>
</dbReference>
<evidence type="ECO:0000256" key="4">
    <source>
        <dbReference type="ARBA" id="ARBA00022989"/>
    </source>
</evidence>
<sequence>MWLFIFNSILLGVGLAMDAFSVSIANGLSEPKMRRVKCAAVAGAYSFFQFLMPMIGWVLVTALVSWFGVIQRFVPYIALGLLLFIGIKMIVESLRGAEEKEARRLTVPILLMQAVATSIDALSVGFTLASYELPSALAASLIIGTVTFIICLFGLWIGKRFGSIFKHAEVLGGIILILIGIEIFVKNIFFTT</sequence>
<dbReference type="InterPro" id="IPR003810">
    <property type="entry name" value="Mntp/YtaF"/>
</dbReference>
<comment type="function">
    <text evidence="8">Probably functions as a manganese efflux pump.</text>
</comment>
<dbReference type="PANTHER" id="PTHR35529:SF1">
    <property type="entry name" value="MANGANESE EFFLUX PUMP MNTP-RELATED"/>
    <property type="match status" value="1"/>
</dbReference>
<keyword evidence="4 8" id="KW-1133">Transmembrane helix</keyword>
<keyword evidence="5 8" id="KW-0406">Ion transport</keyword>
<protein>
    <recommendedName>
        <fullName evidence="8">Putative manganese efflux pump MntP</fullName>
    </recommendedName>
</protein>
<gene>
    <name evidence="8" type="primary">mntP</name>
    <name evidence="9" type="ORF">JKK62_15950</name>
</gene>
<evidence type="ECO:0000313" key="10">
    <source>
        <dbReference type="Proteomes" id="UP000633365"/>
    </source>
</evidence>
<feature type="transmembrane region" description="Helical" evidence="8">
    <location>
        <begin position="137"/>
        <end position="158"/>
    </location>
</feature>
<evidence type="ECO:0000256" key="5">
    <source>
        <dbReference type="ARBA" id="ARBA00023065"/>
    </source>
</evidence>
<dbReference type="GO" id="GO:0005384">
    <property type="term" value="F:manganese ion transmembrane transporter activity"/>
    <property type="evidence" value="ECO:0007669"/>
    <property type="project" value="UniProtKB-UniRule"/>
</dbReference>
<proteinExistence type="inferred from homology"/>
<feature type="transmembrane region" description="Helical" evidence="8">
    <location>
        <begin position="170"/>
        <end position="190"/>
    </location>
</feature>
<dbReference type="EMBL" id="JAEQMG010000180">
    <property type="protein sequence ID" value="MBK6090116.1"/>
    <property type="molecule type" value="Genomic_DNA"/>
</dbReference>
<evidence type="ECO:0000256" key="2">
    <source>
        <dbReference type="ARBA" id="ARBA00022475"/>
    </source>
</evidence>
<dbReference type="InterPro" id="IPR022929">
    <property type="entry name" value="Put_MntP"/>
</dbReference>
<comment type="similarity">
    <text evidence="8">Belongs to the MntP (TC 9.B.29) family.</text>
</comment>
<keyword evidence="10" id="KW-1185">Reference proteome</keyword>
<evidence type="ECO:0000256" key="3">
    <source>
        <dbReference type="ARBA" id="ARBA00022692"/>
    </source>
</evidence>
<dbReference type="PANTHER" id="PTHR35529">
    <property type="entry name" value="MANGANESE EFFLUX PUMP MNTP-RELATED"/>
    <property type="match status" value="1"/>
</dbReference>
<feature type="transmembrane region" description="Helical" evidence="8">
    <location>
        <begin position="6"/>
        <end position="28"/>
    </location>
</feature>
<evidence type="ECO:0000256" key="8">
    <source>
        <dbReference type="HAMAP-Rule" id="MF_01521"/>
    </source>
</evidence>
<dbReference type="RefSeq" id="WP_201428795.1">
    <property type="nucleotide sequence ID" value="NZ_JAEQMG010000180.1"/>
</dbReference>